<dbReference type="InterPro" id="IPR021533">
    <property type="entry name" value="PepSY-like"/>
</dbReference>
<dbReference type="EMBL" id="AJWZ01008250">
    <property type="protein sequence ID" value="EKC54632.1"/>
    <property type="molecule type" value="Genomic_DNA"/>
</dbReference>
<comment type="caution">
    <text evidence="2">The sequence shown here is derived from an EMBL/GenBank/DDBJ whole genome shotgun (WGS) entry which is preliminary data.</text>
</comment>
<name>K1S1K8_9ZZZZ</name>
<evidence type="ECO:0000259" key="1">
    <source>
        <dbReference type="Pfam" id="PF11396"/>
    </source>
</evidence>
<reference evidence="2" key="1">
    <citation type="journal article" date="2013" name="Environ. Microbiol.">
        <title>Microbiota from the distal guts of lean and obese adolescents exhibit partial functional redundancy besides clear differences in community structure.</title>
        <authorList>
            <person name="Ferrer M."/>
            <person name="Ruiz A."/>
            <person name="Lanza F."/>
            <person name="Haange S.B."/>
            <person name="Oberbach A."/>
            <person name="Till H."/>
            <person name="Bargiela R."/>
            <person name="Campoy C."/>
            <person name="Segura M.T."/>
            <person name="Richter M."/>
            <person name="von Bergen M."/>
            <person name="Seifert J."/>
            <person name="Suarez A."/>
        </authorList>
    </citation>
    <scope>NUCLEOTIDE SEQUENCE</scope>
</reference>
<evidence type="ECO:0000313" key="2">
    <source>
        <dbReference type="EMBL" id="EKC54632.1"/>
    </source>
</evidence>
<dbReference type="SUPFAM" id="SSF160574">
    <property type="entry name" value="BT0923-like"/>
    <property type="match status" value="1"/>
</dbReference>
<dbReference type="EMBL" id="AJWY01005952">
    <property type="protein sequence ID" value="EKC68220.1"/>
    <property type="molecule type" value="Genomic_DNA"/>
</dbReference>
<protein>
    <recommendedName>
        <fullName evidence="1">Putative beta-lactamase-inhibitor-like PepSY-like domain-containing protein</fullName>
    </recommendedName>
</protein>
<gene>
    <name evidence="3" type="ORF">LEA_08903</name>
    <name evidence="2" type="ORF">OBE_11981</name>
</gene>
<dbReference type="Pfam" id="PF11396">
    <property type="entry name" value="PepSY_like"/>
    <property type="match status" value="1"/>
</dbReference>
<dbReference type="PROSITE" id="PS51257">
    <property type="entry name" value="PROKAR_LIPOPROTEIN"/>
    <property type="match status" value="1"/>
</dbReference>
<evidence type="ECO:0000313" key="3">
    <source>
        <dbReference type="EMBL" id="EKC68220.1"/>
    </source>
</evidence>
<dbReference type="Gene3D" id="3.40.1420.30">
    <property type="match status" value="1"/>
</dbReference>
<sequence length="152" mass="17222">MKSKAKRIVGWMGAALLTLGLTSSCMERDRLLATDELPAAVQAFLAESFPGVDVSFAKAETEWFSTEYKVVMVDGMVVEFDGKGNWTDIDCKYGTEVPARLIPPQIASYVAKHFPEARVLKLERDRRDYEVELDNGFEMKFDLDFRLIDLDD</sequence>
<dbReference type="AlphaFoldDB" id="K1S1K8"/>
<feature type="domain" description="Putative beta-lactamase-inhibitor-like PepSY-like" evidence="1">
    <location>
        <begin position="67"/>
        <end position="148"/>
    </location>
</feature>
<accession>K1S1K8</accession>
<organism evidence="2">
    <name type="scientific">human gut metagenome</name>
    <dbReference type="NCBI Taxonomy" id="408170"/>
    <lineage>
        <taxon>unclassified sequences</taxon>
        <taxon>metagenomes</taxon>
        <taxon>organismal metagenomes</taxon>
    </lineage>
</organism>
<proteinExistence type="predicted"/>